<dbReference type="EMBL" id="ADBJ01000020">
    <property type="protein sequence ID" value="EFA82345.1"/>
    <property type="molecule type" value="Genomic_DNA"/>
</dbReference>
<keyword evidence="4" id="KW-1185">Reference proteome</keyword>
<dbReference type="InParanoid" id="D3B8H7"/>
<dbReference type="AlphaFoldDB" id="D3B8H7"/>
<dbReference type="InterPro" id="IPR014756">
    <property type="entry name" value="Ig_E-set"/>
</dbReference>
<dbReference type="InterPro" id="IPR013783">
    <property type="entry name" value="Ig-like_fold"/>
</dbReference>
<dbReference type="InterPro" id="IPR052014">
    <property type="entry name" value="Dictyostelium_Tiger"/>
</dbReference>
<dbReference type="GeneID" id="31360257"/>
<comment type="caution">
    <text evidence="3">The sequence shown here is derived from an EMBL/GenBank/DDBJ whole genome shotgun (WGS) entry which is preliminary data.</text>
</comment>
<evidence type="ECO:0000313" key="4">
    <source>
        <dbReference type="Proteomes" id="UP000001396"/>
    </source>
</evidence>
<feature type="domain" description="IPT/TIG" evidence="2">
    <location>
        <begin position="401"/>
        <end position="487"/>
    </location>
</feature>
<dbReference type="Pfam" id="PF01833">
    <property type="entry name" value="TIG"/>
    <property type="match status" value="2"/>
</dbReference>
<gene>
    <name evidence="3" type="ORF">PPL_04770</name>
</gene>
<dbReference type="OMA" id="QSWIPAY"/>
<reference evidence="3 4" key="1">
    <citation type="journal article" date="2011" name="Genome Res.">
        <title>Phylogeny-wide analysis of social amoeba genomes highlights ancient origins for complex intercellular communication.</title>
        <authorList>
            <person name="Heidel A.J."/>
            <person name="Lawal H.M."/>
            <person name="Felder M."/>
            <person name="Schilde C."/>
            <person name="Helps N.R."/>
            <person name="Tunggal B."/>
            <person name="Rivero F."/>
            <person name="John U."/>
            <person name="Schleicher M."/>
            <person name="Eichinger L."/>
            <person name="Platzer M."/>
            <person name="Noegel A.A."/>
            <person name="Schaap P."/>
            <person name="Gloeckner G."/>
        </authorList>
    </citation>
    <scope>NUCLEOTIDE SEQUENCE [LARGE SCALE GENOMIC DNA]</scope>
    <source>
        <strain evidence="4">ATCC 26659 / Pp 5 / PN500</strain>
    </source>
</reference>
<evidence type="ECO:0000256" key="1">
    <source>
        <dbReference type="ARBA" id="ARBA00023180"/>
    </source>
</evidence>
<dbReference type="InterPro" id="IPR002909">
    <property type="entry name" value="IPT_dom"/>
</dbReference>
<dbReference type="Gene3D" id="2.60.40.10">
    <property type="entry name" value="Immunoglobulins"/>
    <property type="match status" value="1"/>
</dbReference>
<protein>
    <recommendedName>
        <fullName evidence="2">IPT/TIG domain-containing protein</fullName>
    </recommendedName>
</protein>
<sequence>MTILNSTTAIVPYTSDIINKVDRFQICDSPNCGSFTAQSWIPAYITNISSIPTQGGIITVKGISLLSSPPGSAEIYFHDRYSLNESDTNADGTEIHFNADQNIISLISGQNIPIYLQISGNPTLTTTTYFFNQKYFSFQTPTISLVEFNKDNNQITMTGTNFGVNGIPLTLTSNGGNLQPTHLINNTVIVSNVNAQNYSFSGDYQYVLNVGSPNPISATYTQQLYPVVTSVTSTSSSGGTISIYGYRLNLFKPNATISQVSILVGGYTCTVLTLNDPKNSFIECSMPAIPSGSKNYNLSVVVNIDGKNSNSDILFSADLSNVKEVSQDSGNTIIIGSSFDNDTKSIILHFNGSTPMSPISGSNSMLTFKFPTNTPSGLYNGNTLTKFNTSPTVPFKITIQPYITSITSPPTQGGIVTISGQYMTSNIQGNENITVTIYDTKSNLNTPCSNATRLNSTSVTCIAPEGSGTSAYLQLQLNGISSTVMSGLSMVYQSPKILSTTSESPYNSGMISIYRTNCKTYLFFLILLLLLFI</sequence>
<feature type="domain" description="IPT/TIG" evidence="2">
    <location>
        <begin position="226"/>
        <end position="308"/>
    </location>
</feature>
<name>D3B8H7_HETP5</name>
<evidence type="ECO:0000313" key="3">
    <source>
        <dbReference type="EMBL" id="EFA82345.1"/>
    </source>
</evidence>
<dbReference type="RefSeq" id="XP_020434462.1">
    <property type="nucleotide sequence ID" value="XM_020575667.1"/>
</dbReference>
<keyword evidence="1" id="KW-0325">Glycoprotein</keyword>
<evidence type="ECO:0000259" key="2">
    <source>
        <dbReference type="Pfam" id="PF01833"/>
    </source>
</evidence>
<accession>D3B8H7</accession>
<dbReference type="SUPFAM" id="SSF81296">
    <property type="entry name" value="E set domains"/>
    <property type="match status" value="1"/>
</dbReference>
<dbReference type="Proteomes" id="UP000001396">
    <property type="component" value="Unassembled WGS sequence"/>
</dbReference>
<proteinExistence type="predicted"/>
<organism evidence="3 4">
    <name type="scientific">Heterostelium pallidum (strain ATCC 26659 / Pp 5 / PN500)</name>
    <name type="common">Cellular slime mold</name>
    <name type="synonym">Polysphondylium pallidum</name>
    <dbReference type="NCBI Taxonomy" id="670386"/>
    <lineage>
        <taxon>Eukaryota</taxon>
        <taxon>Amoebozoa</taxon>
        <taxon>Evosea</taxon>
        <taxon>Eumycetozoa</taxon>
        <taxon>Dictyostelia</taxon>
        <taxon>Acytosteliales</taxon>
        <taxon>Acytosteliaceae</taxon>
        <taxon>Heterostelium</taxon>
    </lineage>
</organism>
<dbReference type="PANTHER" id="PTHR31341">
    <property type="entry name" value="IPT/TIG DOMAIN-CONTAINING PROTEIN-RELATED-RELATED"/>
    <property type="match status" value="1"/>
</dbReference>